<dbReference type="EMBL" id="RAZT01000020">
    <property type="protein sequence ID" value="RKN26932.1"/>
    <property type="molecule type" value="Genomic_DNA"/>
</dbReference>
<dbReference type="PANTHER" id="PTHR44846">
    <property type="entry name" value="MANNOSYL-D-GLYCERATE TRANSPORT/METABOLISM SYSTEM REPRESSOR MNGR-RELATED"/>
    <property type="match status" value="1"/>
</dbReference>
<gene>
    <name evidence="5" type="ORF">D7044_29330</name>
</gene>
<accession>A0A3A9XQD4</accession>
<comment type="caution">
    <text evidence="5">The sequence shown here is derived from an EMBL/GenBank/DDBJ whole genome shotgun (WGS) entry which is preliminary data.</text>
</comment>
<dbReference type="InterPro" id="IPR000524">
    <property type="entry name" value="Tscrpt_reg_HTH_GntR"/>
</dbReference>
<dbReference type="PROSITE" id="PS50949">
    <property type="entry name" value="HTH_GNTR"/>
    <property type="match status" value="1"/>
</dbReference>
<dbReference type="Gene3D" id="1.10.10.10">
    <property type="entry name" value="Winged helix-like DNA-binding domain superfamily/Winged helix DNA-binding domain"/>
    <property type="match status" value="1"/>
</dbReference>
<evidence type="ECO:0000256" key="2">
    <source>
        <dbReference type="ARBA" id="ARBA00023125"/>
    </source>
</evidence>
<dbReference type="SMART" id="SM00345">
    <property type="entry name" value="HTH_GNTR"/>
    <property type="match status" value="1"/>
</dbReference>
<proteinExistence type="predicted"/>
<keyword evidence="3" id="KW-0804">Transcription</keyword>
<dbReference type="GO" id="GO:0045892">
    <property type="term" value="P:negative regulation of DNA-templated transcription"/>
    <property type="evidence" value="ECO:0007669"/>
    <property type="project" value="TreeGrafter"/>
</dbReference>
<dbReference type="GO" id="GO:0003677">
    <property type="term" value="F:DNA binding"/>
    <property type="evidence" value="ECO:0007669"/>
    <property type="project" value="UniProtKB-KW"/>
</dbReference>
<dbReference type="AlphaFoldDB" id="A0A3A9XQD4"/>
<keyword evidence="1" id="KW-0805">Transcription regulation</keyword>
<evidence type="ECO:0000259" key="4">
    <source>
        <dbReference type="PROSITE" id="PS50949"/>
    </source>
</evidence>
<dbReference type="CDD" id="cd07377">
    <property type="entry name" value="WHTH_GntR"/>
    <property type="match status" value="1"/>
</dbReference>
<dbReference type="InterPro" id="IPR036388">
    <property type="entry name" value="WH-like_DNA-bd_sf"/>
</dbReference>
<evidence type="ECO:0000256" key="3">
    <source>
        <dbReference type="ARBA" id="ARBA00023163"/>
    </source>
</evidence>
<reference evidence="5 6" key="1">
    <citation type="submission" date="2018-09" db="EMBL/GenBank/DDBJ databases">
        <title>Micromonospora sp. nov. MS1-9, isolated from a root of Musa sp.</title>
        <authorList>
            <person name="Kuncharoen N."/>
            <person name="Kudo T."/>
            <person name="Ohkuma M."/>
            <person name="Yuki M."/>
            <person name="Tanasupawat S."/>
        </authorList>
    </citation>
    <scope>NUCLEOTIDE SEQUENCE [LARGE SCALE GENOMIC DNA]</scope>
    <source>
        <strain evidence="5 6">MS1-9</strain>
    </source>
</reference>
<dbReference type="InterPro" id="IPR036390">
    <property type="entry name" value="WH_DNA-bd_sf"/>
</dbReference>
<dbReference type="InterPro" id="IPR050679">
    <property type="entry name" value="Bact_HTH_transcr_reg"/>
</dbReference>
<dbReference type="Proteomes" id="UP000275865">
    <property type="component" value="Unassembled WGS sequence"/>
</dbReference>
<keyword evidence="2" id="KW-0238">DNA-binding</keyword>
<feature type="domain" description="HTH gntR-type" evidence="4">
    <location>
        <begin position="8"/>
        <end position="76"/>
    </location>
</feature>
<evidence type="ECO:0000313" key="6">
    <source>
        <dbReference type="Proteomes" id="UP000275865"/>
    </source>
</evidence>
<evidence type="ECO:0000313" key="5">
    <source>
        <dbReference type="EMBL" id="RKN26932.1"/>
    </source>
</evidence>
<dbReference type="SUPFAM" id="SSF46785">
    <property type="entry name" value="Winged helix' DNA-binding domain"/>
    <property type="match status" value="1"/>
</dbReference>
<dbReference type="PANTHER" id="PTHR44846:SF17">
    <property type="entry name" value="GNTR-FAMILY TRANSCRIPTIONAL REGULATOR"/>
    <property type="match status" value="1"/>
</dbReference>
<dbReference type="Pfam" id="PF00392">
    <property type="entry name" value="GntR"/>
    <property type="match status" value="1"/>
</dbReference>
<sequence length="140" mass="14974">MPTPHYGLPRYRVIADELRERIESGVIPPGALLPTERVLTAEFRVSRGTIRQAITVLRNAGLVATEHGRGTCATSCQSGIGSDKSAAPETRQREVAAGPELAALFGVKIGTILVEQQSVSRTRGAVGAVIRTYRLLEGKP</sequence>
<dbReference type="GO" id="GO:0003700">
    <property type="term" value="F:DNA-binding transcription factor activity"/>
    <property type="evidence" value="ECO:0007669"/>
    <property type="project" value="InterPro"/>
</dbReference>
<name>A0A3A9XQD4_9ACTN</name>
<protein>
    <submittedName>
        <fullName evidence="5">GntR family transcriptional regulator</fullName>
    </submittedName>
</protein>
<dbReference type="PRINTS" id="PR00035">
    <property type="entry name" value="HTHGNTR"/>
</dbReference>
<evidence type="ECO:0000256" key="1">
    <source>
        <dbReference type="ARBA" id="ARBA00023015"/>
    </source>
</evidence>
<organism evidence="5 6">
    <name type="scientific">Micromonospora musae</name>
    <dbReference type="NCBI Taxonomy" id="1894970"/>
    <lineage>
        <taxon>Bacteria</taxon>
        <taxon>Bacillati</taxon>
        <taxon>Actinomycetota</taxon>
        <taxon>Actinomycetes</taxon>
        <taxon>Micromonosporales</taxon>
        <taxon>Micromonosporaceae</taxon>
        <taxon>Micromonospora</taxon>
    </lineage>
</organism>
<dbReference type="RefSeq" id="WP_120690836.1">
    <property type="nucleotide sequence ID" value="NZ_RAZT01000020.1"/>
</dbReference>